<dbReference type="GO" id="GO:0005524">
    <property type="term" value="F:ATP binding"/>
    <property type="evidence" value="ECO:0007669"/>
    <property type="project" value="UniProtKB-UniRule"/>
</dbReference>
<dbReference type="GO" id="GO:0043138">
    <property type="term" value="F:3'-5' DNA helicase activity"/>
    <property type="evidence" value="ECO:0007669"/>
    <property type="project" value="TreeGrafter"/>
</dbReference>
<name>W6N6J8_CLOTY</name>
<keyword evidence="1 5" id="KW-0547">Nucleotide-binding</keyword>
<dbReference type="InterPro" id="IPR027417">
    <property type="entry name" value="P-loop_NTPase"/>
</dbReference>
<comment type="caution">
    <text evidence="7">The sequence shown here is derived from an EMBL/GenBank/DDBJ whole genome shotgun (WGS) entry which is preliminary data.</text>
</comment>
<evidence type="ECO:0000256" key="2">
    <source>
        <dbReference type="ARBA" id="ARBA00022801"/>
    </source>
</evidence>
<gene>
    <name evidence="7" type="ORF">CTDIVETGP_2091</name>
</gene>
<evidence type="ECO:0000256" key="5">
    <source>
        <dbReference type="PROSITE-ProRule" id="PRU00560"/>
    </source>
</evidence>
<dbReference type="EC" id="3.6.1.-" evidence="7"/>
<dbReference type="Proteomes" id="UP000019482">
    <property type="component" value="Unassembled WGS sequence"/>
</dbReference>
<evidence type="ECO:0000259" key="6">
    <source>
        <dbReference type="PROSITE" id="PS51198"/>
    </source>
</evidence>
<reference evidence="7 8" key="1">
    <citation type="journal article" date="2015" name="Genome Announc.">
        <title>Draft Genome Sequence of Clostridium tyrobutyricum Strain DIVETGP, Isolated from Cow's Milk for Grana Padano Production.</title>
        <authorList>
            <person name="Soggiu A."/>
            <person name="Piras C."/>
            <person name="Gaiarsa S."/>
            <person name="Sassera D."/>
            <person name="Roncada P."/>
            <person name="Bendixen E."/>
            <person name="Brasca M."/>
            <person name="Bonizzi L."/>
        </authorList>
    </citation>
    <scope>NUCLEOTIDE SEQUENCE [LARGE SCALE GENOMIC DNA]</scope>
    <source>
        <strain evidence="7 8">DIVETGP</strain>
    </source>
</reference>
<keyword evidence="3 5" id="KW-0347">Helicase</keyword>
<evidence type="ECO:0000256" key="1">
    <source>
        <dbReference type="ARBA" id="ARBA00022741"/>
    </source>
</evidence>
<keyword evidence="8" id="KW-1185">Reference proteome</keyword>
<dbReference type="AlphaFoldDB" id="W6N6J8"/>
<dbReference type="GO" id="GO:0005829">
    <property type="term" value="C:cytosol"/>
    <property type="evidence" value="ECO:0007669"/>
    <property type="project" value="TreeGrafter"/>
</dbReference>
<dbReference type="GO" id="GO:0016787">
    <property type="term" value="F:hydrolase activity"/>
    <property type="evidence" value="ECO:0007669"/>
    <property type="project" value="UniProtKB-UniRule"/>
</dbReference>
<evidence type="ECO:0000256" key="3">
    <source>
        <dbReference type="ARBA" id="ARBA00022806"/>
    </source>
</evidence>
<keyword evidence="4 5" id="KW-0067">ATP-binding</keyword>
<evidence type="ECO:0000313" key="8">
    <source>
        <dbReference type="Proteomes" id="UP000019482"/>
    </source>
</evidence>
<dbReference type="GeneID" id="29418833"/>
<dbReference type="RefSeq" id="WP_017895588.1">
    <property type="nucleotide sequence ID" value="NZ_CBXI010000038.1"/>
</dbReference>
<feature type="domain" description="UvrD-like helicase ATP-binding" evidence="6">
    <location>
        <begin position="209"/>
        <end position="566"/>
    </location>
</feature>
<dbReference type="GO" id="GO:0003677">
    <property type="term" value="F:DNA binding"/>
    <property type="evidence" value="ECO:0007669"/>
    <property type="project" value="InterPro"/>
</dbReference>
<organism evidence="7 8">
    <name type="scientific">Clostridium tyrobutyricum DIVETGP</name>
    <dbReference type="NCBI Taxonomy" id="1408889"/>
    <lineage>
        <taxon>Bacteria</taxon>
        <taxon>Bacillati</taxon>
        <taxon>Bacillota</taxon>
        <taxon>Clostridia</taxon>
        <taxon>Eubacteriales</taxon>
        <taxon>Clostridiaceae</taxon>
        <taxon>Clostridium</taxon>
    </lineage>
</organism>
<dbReference type="InterPro" id="IPR000212">
    <property type="entry name" value="DNA_helicase_UvrD/REP"/>
</dbReference>
<protein>
    <submittedName>
        <fullName evidence="7">ATP-dependent DNA helicase rep</fullName>
        <ecNumber evidence="7">3.6.1.-</ecNumber>
    </submittedName>
</protein>
<feature type="binding site" evidence="5">
    <location>
        <begin position="230"/>
        <end position="237"/>
    </location>
    <ligand>
        <name>ATP</name>
        <dbReference type="ChEBI" id="CHEBI:30616"/>
    </ligand>
</feature>
<dbReference type="SUPFAM" id="SSF52540">
    <property type="entry name" value="P-loop containing nucleoside triphosphate hydrolases"/>
    <property type="match status" value="1"/>
</dbReference>
<evidence type="ECO:0000256" key="4">
    <source>
        <dbReference type="ARBA" id="ARBA00022840"/>
    </source>
</evidence>
<dbReference type="PANTHER" id="PTHR11070">
    <property type="entry name" value="UVRD / RECB / PCRA DNA HELICASE FAMILY MEMBER"/>
    <property type="match status" value="1"/>
</dbReference>
<dbReference type="OrthoDB" id="9787585at2"/>
<keyword evidence="2 5" id="KW-0378">Hydrolase</keyword>
<dbReference type="InterPro" id="IPR014016">
    <property type="entry name" value="UvrD-like_ATP-bd"/>
</dbReference>
<dbReference type="Pfam" id="PF13245">
    <property type="entry name" value="AAA_19"/>
    <property type="match status" value="1"/>
</dbReference>
<sequence length="713" mass="83720">MKNTELEKELLKEIEINKEKEKLDDTIKEINNQILKFIDTRKKVVDFILKYREKNLEEYRDDEDKKIDYFNHEIFVKEEQFKLIDMKLKQFTILKDSPYFGKIDFVDKYGEEIIYIGRFGVTSEDEYEPIVVDWRSPVSSLFYEGKLGDVEYTAPEGREKANILSKRQFIIKDGKLKGMFDSSLNVKDEILQAVLSQNSNQKLKNIVMTIQKEQDELIRQPRKSIMVVNGAAGSGKTTIALHRIAYLLYNYRAELKGKVLILGPNSIFMDYISTVLPSLGEEGVMQTTFREFASGIAGIDNILDFKEYMEDILWNKNNFKDEIMYKRSTEYINDLDSLISDIENNYFKVEDVKFYDEIIVKKSEIQDMLNIHFKYMPLFKRSDRIIRVIYSKIRDKRNKIVRKINEDYKKSISNLAESELNTRATNLEFRRKNAIKNVIEEVIKVKNEKLSWFKNPDIINIYNDFNNNHKIIYEDLAPILYLKIKLEGLKYNLNLRHIVIDEAQDYSSLEFIVIKQITNCKSFTIVGDTNQRIIPVSDKCDMMSLKKIFNNEHIKYFSMKTSYRSTSQIIEYANKYLDNSIDSISSVRSGKEVKDIQVHGINDLIDNIVHDIVQLKQDGYESIAVVCRSMREVKLIDGFLKNKIHIDTFDRENMIYSKGEVILPSYFAKGLEFDAVLMIDNFSISSQNENKLKYIMATRALHQLHVYKTFDIF</sequence>
<evidence type="ECO:0000313" key="7">
    <source>
        <dbReference type="EMBL" id="CDL92021.1"/>
    </source>
</evidence>
<accession>W6N6J8</accession>
<proteinExistence type="predicted"/>
<dbReference type="GO" id="GO:0000725">
    <property type="term" value="P:recombinational repair"/>
    <property type="evidence" value="ECO:0007669"/>
    <property type="project" value="TreeGrafter"/>
</dbReference>
<dbReference type="Gene3D" id="3.40.50.300">
    <property type="entry name" value="P-loop containing nucleotide triphosphate hydrolases"/>
    <property type="match status" value="3"/>
</dbReference>
<dbReference type="PROSITE" id="PS51198">
    <property type="entry name" value="UVRD_HELICASE_ATP_BIND"/>
    <property type="match status" value="1"/>
</dbReference>
<dbReference type="PANTHER" id="PTHR11070:SF17">
    <property type="entry name" value="DNA HELICASE IV"/>
    <property type="match status" value="1"/>
</dbReference>
<dbReference type="EMBL" id="CBXI010000038">
    <property type="protein sequence ID" value="CDL92021.1"/>
    <property type="molecule type" value="Genomic_DNA"/>
</dbReference>